<name>A0A6A5TFX2_9PLEO</name>
<evidence type="ECO:0000256" key="4">
    <source>
        <dbReference type="ARBA" id="ARBA00022723"/>
    </source>
</evidence>
<keyword evidence="7" id="KW-0472">Membrane</keyword>
<dbReference type="InterPro" id="IPR002403">
    <property type="entry name" value="Cyt_P450_E_grp-IV"/>
</dbReference>
<dbReference type="AlphaFoldDB" id="A0A6A5TFX2"/>
<keyword evidence="4 6" id="KW-0479">Metal-binding</keyword>
<keyword evidence="7" id="KW-1133">Transmembrane helix</keyword>
<organism evidence="8 9">
    <name type="scientific">Byssothecium circinans</name>
    <dbReference type="NCBI Taxonomy" id="147558"/>
    <lineage>
        <taxon>Eukaryota</taxon>
        <taxon>Fungi</taxon>
        <taxon>Dikarya</taxon>
        <taxon>Ascomycota</taxon>
        <taxon>Pezizomycotina</taxon>
        <taxon>Dothideomycetes</taxon>
        <taxon>Pleosporomycetidae</taxon>
        <taxon>Pleosporales</taxon>
        <taxon>Massarineae</taxon>
        <taxon>Massarinaceae</taxon>
        <taxon>Byssothecium</taxon>
    </lineage>
</organism>
<dbReference type="GO" id="GO:0016705">
    <property type="term" value="F:oxidoreductase activity, acting on paired donors, with incorporation or reduction of molecular oxygen"/>
    <property type="evidence" value="ECO:0007669"/>
    <property type="project" value="InterPro"/>
</dbReference>
<feature type="transmembrane region" description="Helical" evidence="7">
    <location>
        <begin position="24"/>
        <end position="41"/>
    </location>
</feature>
<gene>
    <name evidence="8" type="ORF">CC80DRAFT_454621</name>
</gene>
<evidence type="ECO:0000256" key="6">
    <source>
        <dbReference type="PIRSR" id="PIRSR602403-1"/>
    </source>
</evidence>
<dbReference type="GO" id="GO:0008395">
    <property type="term" value="F:steroid hydroxylase activity"/>
    <property type="evidence" value="ECO:0007669"/>
    <property type="project" value="TreeGrafter"/>
</dbReference>
<keyword evidence="7" id="KW-0812">Transmembrane</keyword>
<dbReference type="Pfam" id="PF00067">
    <property type="entry name" value="p450"/>
    <property type="match status" value="1"/>
</dbReference>
<evidence type="ECO:0000256" key="3">
    <source>
        <dbReference type="ARBA" id="ARBA00022617"/>
    </source>
</evidence>
<evidence type="ECO:0000256" key="7">
    <source>
        <dbReference type="SAM" id="Phobius"/>
    </source>
</evidence>
<proteinExistence type="inferred from homology"/>
<comment type="cofactor">
    <cofactor evidence="1 6">
        <name>heme</name>
        <dbReference type="ChEBI" id="CHEBI:30413"/>
    </cofactor>
</comment>
<protein>
    <submittedName>
        <fullName evidence="8">Cytochrome P450</fullName>
    </submittedName>
</protein>
<dbReference type="EMBL" id="ML977019">
    <property type="protein sequence ID" value="KAF1951248.1"/>
    <property type="molecule type" value="Genomic_DNA"/>
</dbReference>
<dbReference type="PRINTS" id="PR00465">
    <property type="entry name" value="EP450IV"/>
</dbReference>
<dbReference type="InterPro" id="IPR001128">
    <property type="entry name" value="Cyt_P450"/>
</dbReference>
<dbReference type="InterPro" id="IPR050529">
    <property type="entry name" value="CYP450_sterol_14alpha_dmase"/>
</dbReference>
<dbReference type="OrthoDB" id="1470350at2759"/>
<sequence>MIFTNHNEGYNFLESYLDRIPPSILYPVLAVACFLLAFRIWRFTIRPWLHPQEPRELPYWIPYLGHTIPYLWSGHHVVMRAQKYFKNTREPFSITLIDRTIYIILHPDDAAEAYKNTTTMVFDKIVQNLQLMFGISKQTMERVWLKPLSKEEDVVARELKLSNPGLKSLGELSMDFWRTQLVGQEGYKDAETKLLHYIDAVLAEQVKCAHEKANGEITLARLTREVLIGAAMRAFFGPKLFEIEPDFVDIYSAFDVESWKLWFKWPFAKEMWRNKARVEEALRTWIRLPREEREGMSYIVDMVEQTQRAVGTGEDDLVKIMNLLVFVINTNTYKACYWALAHLFNDPILLSTIRSETASALSADGTLDAQFLRDSTPWTSALFNEALRYYSASSSIRLALTSTRIGNRVLPAKSVVFIPFRPNHFTDSFSTASSAVDDSHVFSPQRFVRNKKLSASQNFRPFSGGSSYCPGRVLARQEAAAFVALLVGKYGVEVVEGGVPETQGRVPAKGFMKAKEGQDVRIKIIKR</sequence>
<evidence type="ECO:0000256" key="1">
    <source>
        <dbReference type="ARBA" id="ARBA00001971"/>
    </source>
</evidence>
<dbReference type="InterPro" id="IPR036396">
    <property type="entry name" value="Cyt_P450_sf"/>
</dbReference>
<accession>A0A6A5TFX2</accession>
<dbReference type="GO" id="GO:0005506">
    <property type="term" value="F:iron ion binding"/>
    <property type="evidence" value="ECO:0007669"/>
    <property type="project" value="InterPro"/>
</dbReference>
<dbReference type="SUPFAM" id="SSF48264">
    <property type="entry name" value="Cytochrome P450"/>
    <property type="match status" value="1"/>
</dbReference>
<evidence type="ECO:0000256" key="2">
    <source>
        <dbReference type="ARBA" id="ARBA00010617"/>
    </source>
</evidence>
<dbReference type="CDD" id="cd11040">
    <property type="entry name" value="CYP7_CYP8-like"/>
    <property type="match status" value="1"/>
</dbReference>
<evidence type="ECO:0000313" key="9">
    <source>
        <dbReference type="Proteomes" id="UP000800035"/>
    </source>
</evidence>
<feature type="binding site" description="axial binding residue" evidence="6">
    <location>
        <position position="469"/>
    </location>
    <ligand>
        <name>heme</name>
        <dbReference type="ChEBI" id="CHEBI:30413"/>
    </ligand>
    <ligandPart>
        <name>Fe</name>
        <dbReference type="ChEBI" id="CHEBI:18248"/>
    </ligandPart>
</feature>
<dbReference type="Proteomes" id="UP000800035">
    <property type="component" value="Unassembled WGS sequence"/>
</dbReference>
<keyword evidence="3 6" id="KW-0349">Heme</keyword>
<dbReference type="Gene3D" id="1.10.630.10">
    <property type="entry name" value="Cytochrome P450"/>
    <property type="match status" value="1"/>
</dbReference>
<evidence type="ECO:0000256" key="5">
    <source>
        <dbReference type="ARBA" id="ARBA00023004"/>
    </source>
</evidence>
<evidence type="ECO:0000313" key="8">
    <source>
        <dbReference type="EMBL" id="KAF1951248.1"/>
    </source>
</evidence>
<reference evidence="8" key="1">
    <citation type="journal article" date="2020" name="Stud. Mycol.">
        <title>101 Dothideomycetes genomes: a test case for predicting lifestyles and emergence of pathogens.</title>
        <authorList>
            <person name="Haridas S."/>
            <person name="Albert R."/>
            <person name="Binder M."/>
            <person name="Bloem J."/>
            <person name="Labutti K."/>
            <person name="Salamov A."/>
            <person name="Andreopoulos B."/>
            <person name="Baker S."/>
            <person name="Barry K."/>
            <person name="Bills G."/>
            <person name="Bluhm B."/>
            <person name="Cannon C."/>
            <person name="Castanera R."/>
            <person name="Culley D."/>
            <person name="Daum C."/>
            <person name="Ezra D."/>
            <person name="Gonzalez J."/>
            <person name="Henrissat B."/>
            <person name="Kuo A."/>
            <person name="Liang C."/>
            <person name="Lipzen A."/>
            <person name="Lutzoni F."/>
            <person name="Magnuson J."/>
            <person name="Mondo S."/>
            <person name="Nolan M."/>
            <person name="Ohm R."/>
            <person name="Pangilinan J."/>
            <person name="Park H.-J."/>
            <person name="Ramirez L."/>
            <person name="Alfaro M."/>
            <person name="Sun H."/>
            <person name="Tritt A."/>
            <person name="Yoshinaga Y."/>
            <person name="Zwiers L.-H."/>
            <person name="Turgeon B."/>
            <person name="Goodwin S."/>
            <person name="Spatafora J."/>
            <person name="Crous P."/>
            <person name="Grigoriev I."/>
        </authorList>
    </citation>
    <scope>NUCLEOTIDE SEQUENCE</scope>
    <source>
        <strain evidence="8">CBS 675.92</strain>
    </source>
</reference>
<keyword evidence="9" id="KW-1185">Reference proteome</keyword>
<dbReference type="GO" id="GO:0020037">
    <property type="term" value="F:heme binding"/>
    <property type="evidence" value="ECO:0007669"/>
    <property type="project" value="InterPro"/>
</dbReference>
<dbReference type="PANTHER" id="PTHR24304">
    <property type="entry name" value="CYTOCHROME P450 FAMILY 7"/>
    <property type="match status" value="1"/>
</dbReference>
<dbReference type="PANTHER" id="PTHR24304:SF2">
    <property type="entry name" value="24-HYDROXYCHOLESTEROL 7-ALPHA-HYDROXYLASE"/>
    <property type="match status" value="1"/>
</dbReference>
<keyword evidence="5 6" id="KW-0408">Iron</keyword>
<comment type="similarity">
    <text evidence="2">Belongs to the cytochrome P450 family.</text>
</comment>